<gene>
    <name evidence="2" type="ORF">PFISCL1PPCAC_13287</name>
</gene>
<evidence type="ECO:0000256" key="1">
    <source>
        <dbReference type="SAM" id="Phobius"/>
    </source>
</evidence>
<dbReference type="AlphaFoldDB" id="A0AAV5VVA3"/>
<reference evidence="2" key="1">
    <citation type="submission" date="2023-10" db="EMBL/GenBank/DDBJ databases">
        <title>Genome assembly of Pristionchus species.</title>
        <authorList>
            <person name="Yoshida K."/>
            <person name="Sommer R.J."/>
        </authorList>
    </citation>
    <scope>NUCLEOTIDE SEQUENCE</scope>
    <source>
        <strain evidence="2">RS5133</strain>
    </source>
</reference>
<dbReference type="EMBL" id="BTSY01000004">
    <property type="protein sequence ID" value="GMT21990.1"/>
    <property type="molecule type" value="Genomic_DNA"/>
</dbReference>
<keyword evidence="1" id="KW-0812">Transmembrane</keyword>
<name>A0AAV5VVA3_9BILA</name>
<feature type="transmembrane region" description="Helical" evidence="1">
    <location>
        <begin position="6"/>
        <end position="33"/>
    </location>
</feature>
<feature type="transmembrane region" description="Helical" evidence="1">
    <location>
        <begin position="45"/>
        <end position="63"/>
    </location>
</feature>
<protein>
    <recommendedName>
        <fullName evidence="4">G protein-coupled receptor</fullName>
    </recommendedName>
</protein>
<feature type="non-terminal residue" evidence="2">
    <location>
        <position position="1"/>
    </location>
</feature>
<evidence type="ECO:0000313" key="3">
    <source>
        <dbReference type="Proteomes" id="UP001432322"/>
    </source>
</evidence>
<feature type="transmembrane region" description="Helical" evidence="1">
    <location>
        <begin position="90"/>
        <end position="113"/>
    </location>
</feature>
<evidence type="ECO:0008006" key="4">
    <source>
        <dbReference type="Google" id="ProtNLM"/>
    </source>
</evidence>
<sequence>IILAMHPIVLFAIVFPISTVVLTFLTVIFMIGIDIILTNRNQIHVFVRSVVGAKWIMGTATFIMNKVMEILKTCEEASTGLSHCSLLQHILGAVMIFCTVFTISFSFVTYLGLIEPTAGRYRHQINAI</sequence>
<accession>A0AAV5VVA3</accession>
<dbReference type="Proteomes" id="UP001432322">
    <property type="component" value="Unassembled WGS sequence"/>
</dbReference>
<evidence type="ECO:0000313" key="2">
    <source>
        <dbReference type="EMBL" id="GMT21990.1"/>
    </source>
</evidence>
<keyword evidence="3" id="KW-1185">Reference proteome</keyword>
<organism evidence="2 3">
    <name type="scientific">Pristionchus fissidentatus</name>
    <dbReference type="NCBI Taxonomy" id="1538716"/>
    <lineage>
        <taxon>Eukaryota</taxon>
        <taxon>Metazoa</taxon>
        <taxon>Ecdysozoa</taxon>
        <taxon>Nematoda</taxon>
        <taxon>Chromadorea</taxon>
        <taxon>Rhabditida</taxon>
        <taxon>Rhabditina</taxon>
        <taxon>Diplogasteromorpha</taxon>
        <taxon>Diplogasteroidea</taxon>
        <taxon>Neodiplogasteridae</taxon>
        <taxon>Pristionchus</taxon>
    </lineage>
</organism>
<keyword evidence="1" id="KW-1133">Transmembrane helix</keyword>
<keyword evidence="1" id="KW-0472">Membrane</keyword>
<proteinExistence type="predicted"/>
<comment type="caution">
    <text evidence="2">The sequence shown here is derived from an EMBL/GenBank/DDBJ whole genome shotgun (WGS) entry which is preliminary data.</text>
</comment>